<feature type="compositionally biased region" description="Low complexity" evidence="1">
    <location>
        <begin position="157"/>
        <end position="174"/>
    </location>
</feature>
<gene>
    <name evidence="2" type="ORF">ENR23_03790</name>
</gene>
<proteinExistence type="predicted"/>
<accession>A0A832I4T5</accession>
<dbReference type="EMBL" id="DSQF01000006">
    <property type="protein sequence ID" value="HGZ42543.1"/>
    <property type="molecule type" value="Genomic_DNA"/>
</dbReference>
<evidence type="ECO:0000313" key="2">
    <source>
        <dbReference type="EMBL" id="HGZ42543.1"/>
    </source>
</evidence>
<evidence type="ECO:0000256" key="1">
    <source>
        <dbReference type="SAM" id="MobiDB-lite"/>
    </source>
</evidence>
<name>A0A832I4T5_UNCEI</name>
<feature type="region of interest" description="Disordered" evidence="1">
    <location>
        <begin position="157"/>
        <end position="181"/>
    </location>
</feature>
<sequence length="181" mass="18883">MRTPAQESLQPAVPLPALPQALKVRSDAVPLALRPAAPSAPLDRGGAFTDGAFGLGPATPNPIELAKLQQARAAVEMSRLAGTLRVPAPERVPTPLEADMAARAKMAQWNARPRTPLEPFAPAGVGPHPAPLQLRGTGELSAAERAKLDALLRGEIPPAEKAPVVRAAAPAVPAQDRKEDR</sequence>
<dbReference type="AlphaFoldDB" id="A0A832I4T5"/>
<reference evidence="2" key="1">
    <citation type="journal article" date="2020" name="mSystems">
        <title>Genome- and Community-Level Interaction Insights into Carbon Utilization and Element Cycling Functions of Hydrothermarchaeota in Hydrothermal Sediment.</title>
        <authorList>
            <person name="Zhou Z."/>
            <person name="Liu Y."/>
            <person name="Xu W."/>
            <person name="Pan J."/>
            <person name="Luo Z.H."/>
            <person name="Li M."/>
        </authorList>
    </citation>
    <scope>NUCLEOTIDE SEQUENCE [LARGE SCALE GENOMIC DNA]</scope>
    <source>
        <strain evidence="2">SpSt-381</strain>
    </source>
</reference>
<comment type="caution">
    <text evidence="2">The sequence shown here is derived from an EMBL/GenBank/DDBJ whole genome shotgun (WGS) entry which is preliminary data.</text>
</comment>
<organism evidence="2">
    <name type="scientific">Eiseniibacteriota bacterium</name>
    <dbReference type="NCBI Taxonomy" id="2212470"/>
    <lineage>
        <taxon>Bacteria</taxon>
        <taxon>Candidatus Eiseniibacteriota</taxon>
    </lineage>
</organism>
<protein>
    <submittedName>
        <fullName evidence="2">Uncharacterized protein</fullName>
    </submittedName>
</protein>